<dbReference type="Proteomes" id="UP001265983">
    <property type="component" value="Unassembled WGS sequence"/>
</dbReference>
<evidence type="ECO:0000313" key="3">
    <source>
        <dbReference type="EMBL" id="VZH85344.1"/>
    </source>
</evidence>
<dbReference type="GO" id="GO:0003677">
    <property type="term" value="F:DNA binding"/>
    <property type="evidence" value="ECO:0007669"/>
    <property type="project" value="InterPro"/>
</dbReference>
<evidence type="ECO:0000259" key="1">
    <source>
        <dbReference type="Pfam" id="PF12728"/>
    </source>
</evidence>
<dbReference type="AlphaFoldDB" id="A0A6I8MH18"/>
<accession>A0A6I8MH18</accession>
<evidence type="ECO:0000313" key="5">
    <source>
        <dbReference type="Proteomes" id="UP001265983"/>
    </source>
</evidence>
<gene>
    <name evidence="3" type="ORF">FRC0190_01308</name>
    <name evidence="2" type="ORF">P8T80_08090</name>
</gene>
<dbReference type="InterPro" id="IPR041657">
    <property type="entry name" value="HTH_17"/>
</dbReference>
<dbReference type="InterPro" id="IPR010093">
    <property type="entry name" value="SinI_DNA-bd"/>
</dbReference>
<protein>
    <submittedName>
        <fullName evidence="3">Helix-turn-helix domain-containing protein</fullName>
    </submittedName>
</protein>
<name>A0A6I8MH18_9CORY</name>
<feature type="domain" description="Helix-turn-helix" evidence="1">
    <location>
        <begin position="10"/>
        <end position="60"/>
    </location>
</feature>
<evidence type="ECO:0000313" key="4">
    <source>
        <dbReference type="Proteomes" id="UP000423525"/>
    </source>
</evidence>
<dbReference type="InterPro" id="IPR038148">
    <property type="entry name" value="Tn1545/Tn916_Xis"/>
</dbReference>
<dbReference type="EMBL" id="LR738855">
    <property type="protein sequence ID" value="VZH85344.1"/>
    <property type="molecule type" value="Genomic_DNA"/>
</dbReference>
<dbReference type="KEGG" id="crf:FRC0190_01308"/>
<proteinExistence type="predicted"/>
<dbReference type="Gene3D" id="3.90.105.50">
    <property type="match status" value="1"/>
</dbReference>
<dbReference type="Proteomes" id="UP000423525">
    <property type="component" value="Chromosome"/>
</dbReference>
<reference evidence="2 5" key="2">
    <citation type="submission" date="2023-03" db="EMBL/GenBank/DDBJ databases">
        <title>Whole genome sequence of the first Corynebacterium rouxii strains isolated in Brazil: a recent member of Corynebacterium diphtheriae complex.</title>
        <authorList>
            <person name="Vieira V."/>
            <person name="Ramos J.N."/>
            <person name="Araujo M.R.B."/>
            <person name="Baio P.V."/>
            <person name="Sant'Anna L.O."/>
            <person name="Veras J.F.C."/>
            <person name="Vieira E.M.D."/>
            <person name="Sousa M.A.B."/>
            <person name="Camargo C.H."/>
            <person name="Sacchi C.T."/>
            <person name="Campos K.R."/>
            <person name="Santos M.B.N."/>
            <person name="Bokermann S."/>
            <person name="Alvim L.B."/>
            <person name="Santos L.S."/>
            <person name="Mattos-Guaraldi A.L."/>
        </authorList>
    </citation>
    <scope>NUCLEOTIDE SEQUENCE [LARGE SCALE GENOMIC DNA]</scope>
    <source>
        <strain evidence="2 5">70862</strain>
    </source>
</reference>
<evidence type="ECO:0000313" key="2">
    <source>
        <dbReference type="EMBL" id="MDT9411337.1"/>
    </source>
</evidence>
<dbReference type="EMBL" id="JARUHM010000010">
    <property type="protein sequence ID" value="MDT9411337.1"/>
    <property type="molecule type" value="Genomic_DNA"/>
</dbReference>
<dbReference type="NCBIfam" id="TIGR01764">
    <property type="entry name" value="excise"/>
    <property type="match status" value="1"/>
</dbReference>
<reference evidence="3 4" key="1">
    <citation type="submission" date="2019-11" db="EMBL/GenBank/DDBJ databases">
        <authorList>
            <person name="Brisse S."/>
        </authorList>
    </citation>
    <scope>NUCLEOTIDE SEQUENCE [LARGE SCALE GENOMIC DNA]</scope>
    <source>
        <strain evidence="3">FRC0190</strain>
    </source>
</reference>
<keyword evidence="5" id="KW-1185">Reference proteome</keyword>
<dbReference type="RefSeq" id="WP_016830383.1">
    <property type="nucleotide sequence ID" value="NZ_CP168248.1"/>
</dbReference>
<dbReference type="Pfam" id="PF12728">
    <property type="entry name" value="HTH_17"/>
    <property type="match status" value="1"/>
</dbReference>
<organism evidence="3 4">
    <name type="scientific">Corynebacterium rouxii</name>
    <dbReference type="NCBI Taxonomy" id="2719119"/>
    <lineage>
        <taxon>Bacteria</taxon>
        <taxon>Bacillati</taxon>
        <taxon>Actinomycetota</taxon>
        <taxon>Actinomycetes</taxon>
        <taxon>Mycobacteriales</taxon>
        <taxon>Corynebacteriaceae</taxon>
        <taxon>Corynebacterium</taxon>
    </lineage>
</organism>
<sequence length="63" mass="7325">MNTPPLTPEWLTIEQASQYTQVGERTIRALVDEKKLEATFFSPRNLRVKRSSIDEYAKKNTVK</sequence>